<evidence type="ECO:0000259" key="6">
    <source>
        <dbReference type="Pfam" id="PF00535"/>
    </source>
</evidence>
<evidence type="ECO:0000313" key="7">
    <source>
        <dbReference type="EMBL" id="PIL19045.1"/>
    </source>
</evidence>
<reference evidence="7 8" key="1">
    <citation type="submission" date="2013-09" db="EMBL/GenBank/DDBJ databases">
        <title>Genome sequencing of Phaeobacter antarcticus sp. nov. SM1211.</title>
        <authorList>
            <person name="Zhang X.-Y."/>
            <person name="Liu C."/>
            <person name="Chen X.-L."/>
            <person name="Xie B.-B."/>
            <person name="Qin Q.-L."/>
            <person name="Rong J.-C."/>
            <person name="Zhang Y.-Z."/>
        </authorList>
    </citation>
    <scope>NUCLEOTIDE SEQUENCE [LARGE SCALE GENOMIC DNA]</scope>
    <source>
        <strain evidence="7 8">SM1211</strain>
    </source>
</reference>
<dbReference type="AlphaFoldDB" id="A0A2G8RBU4"/>
<evidence type="ECO:0000256" key="4">
    <source>
        <dbReference type="ARBA" id="ARBA00022679"/>
    </source>
</evidence>
<evidence type="ECO:0000256" key="1">
    <source>
        <dbReference type="ARBA" id="ARBA00004236"/>
    </source>
</evidence>
<comment type="caution">
    <text evidence="7">The sequence shown here is derived from an EMBL/GenBank/DDBJ whole genome shotgun (WGS) entry which is preliminary data.</text>
</comment>
<feature type="domain" description="Glycosyltransferase 2-like" evidence="6">
    <location>
        <begin position="9"/>
        <end position="148"/>
    </location>
</feature>
<keyword evidence="5" id="KW-0472">Membrane</keyword>
<name>A0A2G8RBU4_9RHOB</name>
<dbReference type="PANTHER" id="PTHR43646:SF2">
    <property type="entry name" value="GLYCOSYLTRANSFERASE 2-LIKE DOMAIN-CONTAINING PROTEIN"/>
    <property type="match status" value="1"/>
</dbReference>
<dbReference type="GO" id="GO:0016757">
    <property type="term" value="F:glycosyltransferase activity"/>
    <property type="evidence" value="ECO:0007669"/>
    <property type="project" value="UniProtKB-KW"/>
</dbReference>
<dbReference type="InterPro" id="IPR001173">
    <property type="entry name" value="Glyco_trans_2-like"/>
</dbReference>
<dbReference type="RefSeq" id="WP_099911868.1">
    <property type="nucleotide sequence ID" value="NZ_AWWI01000115.1"/>
</dbReference>
<dbReference type="EMBL" id="AWWI01000115">
    <property type="protein sequence ID" value="PIL19045.1"/>
    <property type="molecule type" value="Genomic_DNA"/>
</dbReference>
<keyword evidence="2" id="KW-1003">Cell membrane</keyword>
<proteinExistence type="predicted"/>
<dbReference type="Pfam" id="PF00535">
    <property type="entry name" value="Glycos_transf_2"/>
    <property type="match status" value="1"/>
</dbReference>
<gene>
    <name evidence="7" type="ORF">P775_16515</name>
</gene>
<sequence>MNNASVETTIVIPARNEEKRIGTCLAALLAQCRPNVRIIVVLNNTSDGTEAAISCEARKFGKPVDLLNLHLPPEQGVGTARRLGCAHAIDTFSNLRFLLTTDADGIAAPDWLARNLAHLDEVDAVCGAIEPIPAETTPLSGQSLDFAVWEGRYRRLVLDWYYRFAPETANPQPHHGEASGASLAIRLAAYRSSGGFDDVKTGEDRAIVRQMKSRGFAVRHAGDVVMQASCRLTGRAPDGMAAALRDRLPCRSGPYGIDTALPCSDWLLENMSTPGVWPPDLPPEGRLRVNQLPYHISALEHLLADTARGGAVPTSIRLD</sequence>
<keyword evidence="4" id="KW-0808">Transferase</keyword>
<comment type="subcellular location">
    <subcellularLocation>
        <location evidence="1">Cell membrane</location>
    </subcellularLocation>
</comment>
<evidence type="ECO:0000256" key="3">
    <source>
        <dbReference type="ARBA" id="ARBA00022676"/>
    </source>
</evidence>
<dbReference type="GO" id="GO:0005886">
    <property type="term" value="C:plasma membrane"/>
    <property type="evidence" value="ECO:0007669"/>
    <property type="project" value="UniProtKB-SubCell"/>
</dbReference>
<dbReference type="Proteomes" id="UP000231259">
    <property type="component" value="Unassembled WGS sequence"/>
</dbReference>
<dbReference type="SUPFAM" id="SSF53448">
    <property type="entry name" value="Nucleotide-diphospho-sugar transferases"/>
    <property type="match status" value="1"/>
</dbReference>
<dbReference type="PANTHER" id="PTHR43646">
    <property type="entry name" value="GLYCOSYLTRANSFERASE"/>
    <property type="match status" value="1"/>
</dbReference>
<accession>A0A2G8RBU4</accession>
<dbReference type="CDD" id="cd00761">
    <property type="entry name" value="Glyco_tranf_GTA_type"/>
    <property type="match status" value="1"/>
</dbReference>
<dbReference type="Gene3D" id="3.90.550.10">
    <property type="entry name" value="Spore Coat Polysaccharide Biosynthesis Protein SpsA, Chain A"/>
    <property type="match status" value="1"/>
</dbReference>
<evidence type="ECO:0000256" key="5">
    <source>
        <dbReference type="ARBA" id="ARBA00023136"/>
    </source>
</evidence>
<evidence type="ECO:0000313" key="8">
    <source>
        <dbReference type="Proteomes" id="UP000231259"/>
    </source>
</evidence>
<keyword evidence="8" id="KW-1185">Reference proteome</keyword>
<dbReference type="OrthoDB" id="8416156at2"/>
<dbReference type="InterPro" id="IPR029044">
    <property type="entry name" value="Nucleotide-diphossugar_trans"/>
</dbReference>
<evidence type="ECO:0000256" key="2">
    <source>
        <dbReference type="ARBA" id="ARBA00022475"/>
    </source>
</evidence>
<organism evidence="7 8">
    <name type="scientific">Puniceibacterium antarcticum</name>
    <dbReference type="NCBI Taxonomy" id="1206336"/>
    <lineage>
        <taxon>Bacteria</taxon>
        <taxon>Pseudomonadati</taxon>
        <taxon>Pseudomonadota</taxon>
        <taxon>Alphaproteobacteria</taxon>
        <taxon>Rhodobacterales</taxon>
        <taxon>Paracoccaceae</taxon>
        <taxon>Puniceibacterium</taxon>
    </lineage>
</organism>
<protein>
    <recommendedName>
        <fullName evidence="6">Glycosyltransferase 2-like domain-containing protein</fullName>
    </recommendedName>
</protein>
<keyword evidence="3" id="KW-0328">Glycosyltransferase</keyword>